<dbReference type="GO" id="GO:1901135">
    <property type="term" value="P:carbohydrate derivative metabolic process"/>
    <property type="evidence" value="ECO:0007669"/>
    <property type="project" value="InterPro"/>
</dbReference>
<dbReference type="InterPro" id="IPR035466">
    <property type="entry name" value="GlmS/AgaS_SIS"/>
</dbReference>
<proteinExistence type="predicted"/>
<dbReference type="InterPro" id="IPR046348">
    <property type="entry name" value="SIS_dom_sf"/>
</dbReference>
<evidence type="ECO:0000256" key="1">
    <source>
        <dbReference type="ARBA" id="ARBA00022737"/>
    </source>
</evidence>
<dbReference type="PANTHER" id="PTHR10937">
    <property type="entry name" value="GLUCOSAMINE--FRUCTOSE-6-PHOSPHATE AMINOTRANSFERASE, ISOMERIZING"/>
    <property type="match status" value="1"/>
</dbReference>
<organism evidence="3 4">
    <name type="scientific">Parafilimonas terrae</name>
    <dbReference type="NCBI Taxonomy" id="1465490"/>
    <lineage>
        <taxon>Bacteria</taxon>
        <taxon>Pseudomonadati</taxon>
        <taxon>Bacteroidota</taxon>
        <taxon>Chitinophagia</taxon>
        <taxon>Chitinophagales</taxon>
        <taxon>Chitinophagaceae</taxon>
        <taxon>Parafilimonas</taxon>
    </lineage>
</organism>
<evidence type="ECO:0000313" key="4">
    <source>
        <dbReference type="Proteomes" id="UP000199031"/>
    </source>
</evidence>
<dbReference type="OrthoDB" id="9779207at2"/>
<keyword evidence="3" id="KW-0413">Isomerase</keyword>
<evidence type="ECO:0000259" key="2">
    <source>
        <dbReference type="PROSITE" id="PS51464"/>
    </source>
</evidence>
<reference evidence="3 4" key="1">
    <citation type="submission" date="2016-10" db="EMBL/GenBank/DDBJ databases">
        <authorList>
            <person name="de Groot N.N."/>
        </authorList>
    </citation>
    <scope>NUCLEOTIDE SEQUENCE [LARGE SCALE GENOMIC DNA]</scope>
    <source>
        <strain evidence="3 4">DSM 28286</strain>
    </source>
</reference>
<feature type="domain" description="SIS" evidence="2">
    <location>
        <begin position="48"/>
        <end position="191"/>
    </location>
</feature>
<dbReference type="PROSITE" id="PS51464">
    <property type="entry name" value="SIS"/>
    <property type="match status" value="1"/>
</dbReference>
<dbReference type="SUPFAM" id="SSF53697">
    <property type="entry name" value="SIS domain"/>
    <property type="match status" value="1"/>
</dbReference>
<dbReference type="EMBL" id="FOXQ01000011">
    <property type="protein sequence ID" value="SFQ40522.1"/>
    <property type="molecule type" value="Genomic_DNA"/>
</dbReference>
<gene>
    <name evidence="3" type="ORF">SAMN05444277_11127</name>
</gene>
<dbReference type="GO" id="GO:0016853">
    <property type="term" value="F:isomerase activity"/>
    <property type="evidence" value="ECO:0007669"/>
    <property type="project" value="UniProtKB-KW"/>
</dbReference>
<sequence length="391" mass="42598">MQLLSLDESYLKGKGAHLTAAEIAGQPDLWHAVEHLFFEHSESVHAFLSHAYKEADNIIFTGAGTSAFIGLSLEGAFFRNTKIQSRAIATTNIVSSPQDYFNASQTSLIISFARSGNSPESNAALKLADTFSKKCFHLIITCDENGSLAQYETTNPKYVFVLPETANDKSLAMTGSYSGMLLTGLMMAYINHPSIIKNQVQLLIKAAGHILSDALTTLQKTAVKDFRRAMFLGSGNLLGTATEAALKLQELTDGKIICKEDSYLGLRHGPKAVIDKQTLVVYFFSNNDYVKQYEHDLVGAMKSGNNALYELAVTEKNESGIEVGAQINFGNRQERIEEDFLPVCAIVPAQILAFYKSLDVGLSPDNPSVNGAISRVVQGVTIYSFETGITI</sequence>
<dbReference type="InterPro" id="IPR001347">
    <property type="entry name" value="SIS_dom"/>
</dbReference>
<dbReference type="Proteomes" id="UP000199031">
    <property type="component" value="Unassembled WGS sequence"/>
</dbReference>
<evidence type="ECO:0000313" key="3">
    <source>
        <dbReference type="EMBL" id="SFQ40522.1"/>
    </source>
</evidence>
<dbReference type="RefSeq" id="WP_090660877.1">
    <property type="nucleotide sequence ID" value="NZ_FOXQ01000011.1"/>
</dbReference>
<dbReference type="STRING" id="1465490.SAMN05444277_11127"/>
<accession>A0A1I5Y8F3</accession>
<dbReference type="GO" id="GO:0097367">
    <property type="term" value="F:carbohydrate derivative binding"/>
    <property type="evidence" value="ECO:0007669"/>
    <property type="project" value="InterPro"/>
</dbReference>
<keyword evidence="4" id="KW-1185">Reference proteome</keyword>
<dbReference type="AlphaFoldDB" id="A0A1I5Y8F3"/>
<protein>
    <submittedName>
        <fullName evidence="3">Galactosamine 6-phosphate isomerase AgaS</fullName>
    </submittedName>
</protein>
<dbReference type="CDD" id="cd05008">
    <property type="entry name" value="SIS_GlmS_GlmD_1"/>
    <property type="match status" value="1"/>
</dbReference>
<dbReference type="Pfam" id="PF01380">
    <property type="entry name" value="SIS"/>
    <property type="match status" value="1"/>
</dbReference>
<dbReference type="Gene3D" id="3.40.50.10490">
    <property type="entry name" value="Glucose-6-phosphate isomerase like protein, domain 1"/>
    <property type="match status" value="2"/>
</dbReference>
<keyword evidence="1" id="KW-0677">Repeat</keyword>
<dbReference type="PANTHER" id="PTHR10937:SF4">
    <property type="entry name" value="GLUCOSAMINE-6-PHOSPHATE DEAMINASE"/>
    <property type="match status" value="1"/>
</dbReference>
<name>A0A1I5Y8F3_9BACT</name>